<dbReference type="RefSeq" id="YP_010754613.1">
    <property type="nucleotide sequence ID" value="NC_073461.1"/>
</dbReference>
<evidence type="ECO:0000313" key="4">
    <source>
        <dbReference type="Proteomes" id="UP000326486"/>
    </source>
</evidence>
<evidence type="ECO:0000313" key="3">
    <source>
        <dbReference type="EMBL" id="QFG13337.1"/>
    </source>
</evidence>
<sequence>MTGRRCWASGSVCFGCDAHPRGLDPSGTRHKPSESVTVPRPDSRTEGPPVSDPAPCPDSSTCVSSCKRCMRILTLMFAGLLVAALLAACLLGMIVRDIHNNADPDPQPTPTPTASADPSPGSPEPSSPPTGGNGGATGEPTSPGEPTPSDPGGCNIFDPECGGASGGASEGGEG</sequence>
<dbReference type="Proteomes" id="UP000326486">
    <property type="component" value="Segment"/>
</dbReference>
<gene>
    <name evidence="3" type="primary">145</name>
    <name evidence="3" type="ORF">SEA_GILGAMESH_145</name>
</gene>
<name>A0A5J6TTS8_9CAUD</name>
<proteinExistence type="predicted"/>
<feature type="transmembrane region" description="Helical" evidence="2">
    <location>
        <begin position="72"/>
        <end position="95"/>
    </location>
</feature>
<keyword evidence="2" id="KW-0472">Membrane</keyword>
<organism evidence="3 4">
    <name type="scientific">Streptomyces phage Gilgamesh</name>
    <dbReference type="NCBI Taxonomy" id="2599890"/>
    <lineage>
        <taxon>Viruses</taxon>
        <taxon>Duplodnaviria</taxon>
        <taxon>Heunggongvirae</taxon>
        <taxon>Uroviricota</taxon>
        <taxon>Caudoviricetes</taxon>
        <taxon>Gilgameshvirus</taxon>
        <taxon>Gilgameshvirus gilgamesh</taxon>
    </lineage>
</organism>
<keyword evidence="2" id="KW-0812">Transmembrane</keyword>
<feature type="region of interest" description="Disordered" evidence="1">
    <location>
        <begin position="102"/>
        <end position="174"/>
    </location>
</feature>
<evidence type="ECO:0000256" key="2">
    <source>
        <dbReference type="SAM" id="Phobius"/>
    </source>
</evidence>
<feature type="compositionally biased region" description="Gly residues" evidence="1">
    <location>
        <begin position="163"/>
        <end position="174"/>
    </location>
</feature>
<keyword evidence="2" id="KW-1133">Transmembrane helix</keyword>
<evidence type="ECO:0000256" key="1">
    <source>
        <dbReference type="SAM" id="MobiDB-lite"/>
    </source>
</evidence>
<protein>
    <submittedName>
        <fullName evidence="3">Membrane protein</fullName>
    </submittedName>
</protein>
<dbReference type="KEGG" id="vg:80019207"/>
<dbReference type="EMBL" id="MN234216">
    <property type="protein sequence ID" value="QFG13337.1"/>
    <property type="molecule type" value="Genomic_DNA"/>
</dbReference>
<feature type="region of interest" description="Disordered" evidence="1">
    <location>
        <begin position="23"/>
        <end position="60"/>
    </location>
</feature>
<dbReference type="GeneID" id="80019207"/>
<keyword evidence="4" id="KW-1185">Reference proteome</keyword>
<accession>A0A5J6TTS8</accession>
<reference evidence="3 4" key="1">
    <citation type="submission" date="2019-07" db="EMBL/GenBank/DDBJ databases">
        <authorList>
            <person name="Almisry A."/>
            <person name="Mousa M."/>
            <person name="Gordon L.L."/>
            <person name="Lee M."/>
            <person name="Mandava P."/>
            <person name="Moxley J.T."/>
            <person name="Shaffer C.D."/>
            <person name="Weston-Hafer K.A."/>
            <person name="Garlena R.A."/>
            <person name="Russell D.A."/>
            <person name="Pope W.H."/>
            <person name="Jacobs-Sera D."/>
            <person name="Hatfull G.F."/>
        </authorList>
    </citation>
    <scope>NUCLEOTIDE SEQUENCE [LARGE SCALE GENOMIC DNA]</scope>
</reference>